<evidence type="ECO:0000313" key="2">
    <source>
        <dbReference type="EMBL" id="WZN42981.1"/>
    </source>
</evidence>
<sequence length="150" mass="17210">MLPRFLPAGRRGTFKKDKMKVIGKQHIETPKVSLKLPIWYLIVSSVIAYVLIITGTLSLEHKQVLWGKVEGSWLSLGCFLCGLGILAGNFFFARAIFRILQQSEKDLIRQYAAYQEKVAAAVKKRQREQRKFDESSMRNAIEMFRISGKM</sequence>
<gene>
    <name evidence="2" type="ORF">WJU16_08030</name>
</gene>
<accession>A0ABZ2YTA1</accession>
<evidence type="ECO:0008006" key="4">
    <source>
        <dbReference type="Google" id="ProtNLM"/>
    </source>
</evidence>
<evidence type="ECO:0000313" key="3">
    <source>
        <dbReference type="Proteomes" id="UP001485459"/>
    </source>
</evidence>
<keyword evidence="3" id="KW-1185">Reference proteome</keyword>
<keyword evidence="1" id="KW-0812">Transmembrane</keyword>
<reference evidence="3" key="1">
    <citation type="submission" date="2024-03" db="EMBL/GenBank/DDBJ databases">
        <title>Chitinophaga horti sp. nov., isolated from garden soil.</title>
        <authorList>
            <person name="Lee D.S."/>
            <person name="Han D.M."/>
            <person name="Baek J.H."/>
            <person name="Choi D.G."/>
            <person name="Jeon J.H."/>
            <person name="Jeon C.O."/>
        </authorList>
    </citation>
    <scope>NUCLEOTIDE SEQUENCE [LARGE SCALE GENOMIC DNA]</scope>
    <source>
        <strain evidence="3">GPA1</strain>
    </source>
</reference>
<dbReference type="Proteomes" id="UP001485459">
    <property type="component" value="Chromosome"/>
</dbReference>
<feature type="transmembrane region" description="Helical" evidence="1">
    <location>
        <begin position="71"/>
        <end position="92"/>
    </location>
</feature>
<protein>
    <recommendedName>
        <fullName evidence="4">DUF4133 domain-containing protein</fullName>
    </recommendedName>
</protein>
<dbReference type="RefSeq" id="WP_341837804.1">
    <property type="nucleotide sequence ID" value="NZ_CP149822.1"/>
</dbReference>
<evidence type="ECO:0000256" key="1">
    <source>
        <dbReference type="SAM" id="Phobius"/>
    </source>
</evidence>
<keyword evidence="1" id="KW-1133">Transmembrane helix</keyword>
<dbReference type="EMBL" id="CP149822">
    <property type="protein sequence ID" value="WZN42981.1"/>
    <property type="molecule type" value="Genomic_DNA"/>
</dbReference>
<feature type="transmembrane region" description="Helical" evidence="1">
    <location>
        <begin position="38"/>
        <end position="59"/>
    </location>
</feature>
<name>A0ABZ2YTA1_9BACT</name>
<keyword evidence="1" id="KW-0472">Membrane</keyword>
<proteinExistence type="predicted"/>
<organism evidence="2 3">
    <name type="scientific">Chitinophaga pollutisoli</name>
    <dbReference type="NCBI Taxonomy" id="3133966"/>
    <lineage>
        <taxon>Bacteria</taxon>
        <taxon>Pseudomonadati</taxon>
        <taxon>Bacteroidota</taxon>
        <taxon>Chitinophagia</taxon>
        <taxon>Chitinophagales</taxon>
        <taxon>Chitinophagaceae</taxon>
        <taxon>Chitinophaga</taxon>
    </lineage>
</organism>